<dbReference type="EMBL" id="CM041546">
    <property type="protein sequence ID" value="KAI3361069.1"/>
    <property type="molecule type" value="Genomic_DNA"/>
</dbReference>
<name>A0ACB8VZT7_9TELE</name>
<comment type="caution">
    <text evidence="1">The sequence shown here is derived from an EMBL/GenBank/DDBJ whole genome shotgun (WGS) entry which is preliminary data.</text>
</comment>
<reference evidence="1" key="1">
    <citation type="submission" date="2022-04" db="EMBL/GenBank/DDBJ databases">
        <title>Jade perch genome.</title>
        <authorList>
            <person name="Chao B."/>
        </authorList>
    </citation>
    <scope>NUCLEOTIDE SEQUENCE</scope>
    <source>
        <strain evidence="1">CB-2022</strain>
    </source>
</reference>
<keyword evidence="2" id="KW-1185">Reference proteome</keyword>
<proteinExistence type="predicted"/>
<accession>A0ACB8VZT7</accession>
<evidence type="ECO:0000313" key="2">
    <source>
        <dbReference type="Proteomes" id="UP000831701"/>
    </source>
</evidence>
<gene>
    <name evidence="1" type="ORF">L3Q82_013272</name>
</gene>
<dbReference type="Proteomes" id="UP000831701">
    <property type="component" value="Chromosome 16"/>
</dbReference>
<sequence length="1130" mass="126347">MISGLSEWFWQERLWFPEGLGWADLEDRDGRVYAKARDLWVALPIALVFLIVRQIFERTVATPLASLLGVKETVRLKAPHNPALESFYCNITKNPTQTSVANLCKQTGCSERQVQRWFRRRRNQDRPSLLKKFREASWRFTFYLLAFIAGLAALIDKPWLYDLQEMWQGFPVLTLLPSQYWYYMIELGFYGSLLFSVASDVKRKDFKEQIVHHVATILLISFSWCVNYIRAGTLIMLVHDSSDYLLESAKMFNYAGWRNACNYIFIVFAAVFIVTRLVIFPFRIIYCTWVYPVTIYEPFFGYYFFNGLLMVLQCLHIFWAVLIIRIAVRFLTNNEKVDDDRSDKDETDESEEEEEEKGDKKDMKKNGPLQNGHTVHNNNHSKTEKSPVTSATCLYYFVLFIELPDPNLGMGASGTQASGGTVVPKGTNKRRAAPEFDDEVGSKLFRCEDEGGSNDKERFARFLEEDQSFADKEKLARKRQELKHLILEAADGFLFVVSCETGRIVYVSDSLTPVLNQSQSEWLGSSLYDQLHPDDTEKLREQLSTAENNNTGRMLDLKTGTVKKEAQQSSARMSMGARRSFICRMRCGTCPVEPLSMNRLNFLRNRNRNGLGAAKEGEPQYVVVHITGYIKSWPPAGVSLTDDEADNNQGSRYCLVAIGRLQVTCCPGDTDINSISVPVEFISRHNCQGMFTFVDHRCMAAVGYQPKELLGKNILDLAHPEDQGLLRDSFQQVVKLKGQVLSVMYRFHSKSREWIWMRTSSFTFQNPFSEEIEYIICTNVNVKNSTQDPLTPISSPGGSLPPSLGQSSPNCPPVVLSPGQVATRQLQQQQQAELEGGGTRDGLYEAGPITLSQMPVQPVTAIGPDHSKSLDKPELYPSLFQGPDQTKVLPSTPTPSTQIYPPANNFTTGRSNDAYRQVNMSPQITPQMAQPAHSAGQMLAQMSRQNGAQHSVTPSSTGSPLHGGPAGGWPGAGAGARPQFNNQVSQCNEIYYSLSFSTQQVAPQAAKTMSPQFAPMGGFGGSSNSFGQMPTGAAPTPTSGANFPPINARASLNSNGYDGSQSGAQFPSRAAEAVWPQWQGQQHSQGNAEQHPHAQGNQQDMFPDVLSMLDQPANFNSDDFEIPMYPSFNE</sequence>
<evidence type="ECO:0000313" key="1">
    <source>
        <dbReference type="EMBL" id="KAI3361069.1"/>
    </source>
</evidence>
<organism evidence="1 2">
    <name type="scientific">Scortum barcoo</name>
    <name type="common">barcoo grunter</name>
    <dbReference type="NCBI Taxonomy" id="214431"/>
    <lineage>
        <taxon>Eukaryota</taxon>
        <taxon>Metazoa</taxon>
        <taxon>Chordata</taxon>
        <taxon>Craniata</taxon>
        <taxon>Vertebrata</taxon>
        <taxon>Euteleostomi</taxon>
        <taxon>Actinopterygii</taxon>
        <taxon>Neopterygii</taxon>
        <taxon>Teleostei</taxon>
        <taxon>Neoteleostei</taxon>
        <taxon>Acanthomorphata</taxon>
        <taxon>Eupercaria</taxon>
        <taxon>Centrarchiformes</taxon>
        <taxon>Terapontoidei</taxon>
        <taxon>Terapontidae</taxon>
        <taxon>Scortum</taxon>
    </lineage>
</organism>
<protein>
    <submittedName>
        <fullName evidence="1">Uncharacterized protein</fullName>
    </submittedName>
</protein>